<reference evidence="2" key="1">
    <citation type="submission" date="2020-11" db="EMBL/GenBank/DDBJ databases">
        <authorList>
            <person name="Tran Van P."/>
        </authorList>
    </citation>
    <scope>NUCLEOTIDE SEQUENCE</scope>
</reference>
<name>A0A7R9ABD3_9CRUS</name>
<evidence type="ECO:0000256" key="1">
    <source>
        <dbReference type="SAM" id="MobiDB-lite"/>
    </source>
</evidence>
<feature type="region of interest" description="Disordered" evidence="1">
    <location>
        <begin position="122"/>
        <end position="158"/>
    </location>
</feature>
<dbReference type="Proteomes" id="UP000677054">
    <property type="component" value="Unassembled WGS sequence"/>
</dbReference>
<sequence>MLAFCSVNVCPVEEAGFSPSPIRYPVPWTGGDLCGTKTYLRNDCCPGYAKMAGLPGCALVKPLSSLGETAESKNGTAFARELGKIQGLVSKNALTVFVPIDQPCKLQSLRMSIKVIKKTEAPLKNSEAVKPPPGIGSSKPDKATAGRDFLPSERTGLR</sequence>
<dbReference type="AlphaFoldDB" id="A0A7R9ABD3"/>
<gene>
    <name evidence="2" type="ORF">DSTB1V02_LOCUS10801</name>
</gene>
<accession>A0A7R9ABD3</accession>
<dbReference type="EMBL" id="CAJPEV010003229">
    <property type="protein sequence ID" value="CAG0899274.1"/>
    <property type="molecule type" value="Genomic_DNA"/>
</dbReference>
<dbReference type="OrthoDB" id="286301at2759"/>
<dbReference type="EMBL" id="LR902746">
    <property type="protein sequence ID" value="CAD7251033.1"/>
    <property type="molecule type" value="Genomic_DNA"/>
</dbReference>
<protein>
    <submittedName>
        <fullName evidence="2">Uncharacterized protein</fullName>
    </submittedName>
</protein>
<evidence type="ECO:0000313" key="2">
    <source>
        <dbReference type="EMBL" id="CAD7251033.1"/>
    </source>
</evidence>
<organism evidence="2">
    <name type="scientific">Darwinula stevensoni</name>
    <dbReference type="NCBI Taxonomy" id="69355"/>
    <lineage>
        <taxon>Eukaryota</taxon>
        <taxon>Metazoa</taxon>
        <taxon>Ecdysozoa</taxon>
        <taxon>Arthropoda</taxon>
        <taxon>Crustacea</taxon>
        <taxon>Oligostraca</taxon>
        <taxon>Ostracoda</taxon>
        <taxon>Podocopa</taxon>
        <taxon>Podocopida</taxon>
        <taxon>Darwinulocopina</taxon>
        <taxon>Darwinuloidea</taxon>
        <taxon>Darwinulidae</taxon>
        <taxon>Darwinula</taxon>
    </lineage>
</organism>
<evidence type="ECO:0000313" key="3">
    <source>
        <dbReference type="Proteomes" id="UP000677054"/>
    </source>
</evidence>
<proteinExistence type="predicted"/>
<keyword evidence="3" id="KW-1185">Reference proteome</keyword>